<dbReference type="EMBL" id="LN890280">
    <property type="protein sequence ID" value="CUR51134.1"/>
    <property type="molecule type" value="Genomic_DNA"/>
</dbReference>
<proteinExistence type="predicted"/>
<dbReference type="KEGG" id="ndv:NDEV_0369"/>
<dbReference type="AlphaFoldDB" id="A0A128A1A4"/>
<evidence type="ECO:0000313" key="1">
    <source>
        <dbReference type="EMBL" id="CUR51134.1"/>
    </source>
</evidence>
<accession>A0A128A1A4</accession>
<keyword evidence="2" id="KW-1185">Reference proteome</keyword>
<protein>
    <submittedName>
        <fullName evidence="1">Uncharacterized protein</fullName>
    </submittedName>
</protein>
<sequence>MSISKLPLSLRFYGTSPWEMEVLFSLLHNLFNVQEDPSADQDEDFTTMMDITFPLEFNEVFFKQFGALRWDKLKGIIKEMKRRRGGGKSLRVYIRFSGKPDIIFMIDLDDRHSFDTAIDKIDFVLELLPYQLDPKKIPKEITKVSYQFDDIIGRWNISADAEDRTYGFVENEWKVT</sequence>
<evidence type="ECO:0000313" key="2">
    <source>
        <dbReference type="Proteomes" id="UP000196239"/>
    </source>
</evidence>
<organism evidence="1 2">
    <name type="scientific">Nitrosotalea devaniterrae</name>
    <dbReference type="NCBI Taxonomy" id="1078905"/>
    <lineage>
        <taxon>Archaea</taxon>
        <taxon>Nitrososphaerota</taxon>
        <taxon>Nitrososphaeria</taxon>
        <taxon>Nitrosotaleales</taxon>
        <taxon>Nitrosotaleaceae</taxon>
        <taxon>Nitrosotalea</taxon>
    </lineage>
</organism>
<reference evidence="2" key="1">
    <citation type="submission" date="2015-10" db="EMBL/GenBank/DDBJ databases">
        <authorList>
            <person name="Lehtovirta-Morley L.E."/>
            <person name="Vieille C."/>
        </authorList>
    </citation>
    <scope>NUCLEOTIDE SEQUENCE [LARGE SCALE GENOMIC DNA]</scope>
</reference>
<gene>
    <name evidence="1" type="ORF">NDEV_0369</name>
</gene>
<dbReference type="Proteomes" id="UP000196239">
    <property type="component" value="Chromosome 1"/>
</dbReference>
<name>A0A128A1A4_9ARCH</name>